<dbReference type="PANTHER" id="PTHR18964">
    <property type="entry name" value="ROK (REPRESSOR, ORF, KINASE) FAMILY"/>
    <property type="match status" value="1"/>
</dbReference>
<proteinExistence type="inferred from homology"/>
<organism evidence="2 3">
    <name type="scientific">Subtercola frigoramans</name>
    <dbReference type="NCBI Taxonomy" id="120298"/>
    <lineage>
        <taxon>Bacteria</taxon>
        <taxon>Bacillati</taxon>
        <taxon>Actinomycetota</taxon>
        <taxon>Actinomycetes</taxon>
        <taxon>Micrococcales</taxon>
        <taxon>Microbacteriaceae</taxon>
        <taxon>Subtercola</taxon>
    </lineage>
</organism>
<sequence length="404" mass="43261">MVAKSGSQYDAAYARVGLLIYLHEGTSRATISRIGGLARSTVGHQVDKLIEIGLIEERFSQSDGPGRPARGLHVRADAGYVAGVDLETGGARLALANLKGTIVEEIVLKLSIEDEPSKVLTRICDTISQMRGGLDLACLKQTVIGIPAPVDFARGRPVRPPMMTRWDDFPVRDFAQQILGSPVTVENDTNLAAIAESTQQHAYLPLVFLKVASGIGVGIISSDGQVFRGYDGAAGDIGHVQILAQDDRVCRCGKSGCLEAVASITAILDELEIATSDTTIDHAEQLQALLRVGDKRAFQAVHSAARQIGSVASGIIQILNPRMLVVGGAYPEIHDELLSGIRSVVYERAMPLSTRDLILTPSRLGPRAEICGAIELACQQIWSVEMLPTLVESFNHIKPNTACV</sequence>
<dbReference type="SUPFAM" id="SSF53067">
    <property type="entry name" value="Actin-like ATPase domain"/>
    <property type="match status" value="1"/>
</dbReference>
<dbReference type="InterPro" id="IPR000600">
    <property type="entry name" value="ROK"/>
</dbReference>
<keyword evidence="3" id="KW-1185">Reference proteome</keyword>
<keyword evidence="2" id="KW-0418">Kinase</keyword>
<dbReference type="InterPro" id="IPR036388">
    <property type="entry name" value="WH-like_DNA-bd_sf"/>
</dbReference>
<protein>
    <submittedName>
        <fullName evidence="2">NBD/HSP70 family sugar kinase</fullName>
    </submittedName>
</protein>
<evidence type="ECO:0000313" key="3">
    <source>
        <dbReference type="Proteomes" id="UP000776164"/>
    </source>
</evidence>
<dbReference type="Pfam" id="PF00480">
    <property type="entry name" value="ROK"/>
    <property type="match status" value="1"/>
</dbReference>
<dbReference type="SUPFAM" id="SSF46785">
    <property type="entry name" value="Winged helix' DNA-binding domain"/>
    <property type="match status" value="1"/>
</dbReference>
<dbReference type="Gene3D" id="1.10.10.10">
    <property type="entry name" value="Winged helix-like DNA-binding domain superfamily/Winged helix DNA-binding domain"/>
    <property type="match status" value="1"/>
</dbReference>
<keyword evidence="2" id="KW-0808">Transferase</keyword>
<reference evidence="2 3" key="1">
    <citation type="submission" date="2021-01" db="EMBL/GenBank/DDBJ databases">
        <title>Sequencing the genomes of 1000 actinobacteria strains.</title>
        <authorList>
            <person name="Klenk H.-P."/>
        </authorList>
    </citation>
    <scope>NUCLEOTIDE SEQUENCE [LARGE SCALE GENOMIC DNA]</scope>
    <source>
        <strain evidence="2 3">DSM 13057</strain>
    </source>
</reference>
<dbReference type="GO" id="GO:0016301">
    <property type="term" value="F:kinase activity"/>
    <property type="evidence" value="ECO:0007669"/>
    <property type="project" value="UniProtKB-KW"/>
</dbReference>
<dbReference type="RefSeq" id="WP_205109984.1">
    <property type="nucleotide sequence ID" value="NZ_BAAAHT010000015.1"/>
</dbReference>
<dbReference type="Proteomes" id="UP000776164">
    <property type="component" value="Unassembled WGS sequence"/>
</dbReference>
<dbReference type="EMBL" id="JAFBBU010000001">
    <property type="protein sequence ID" value="MBM7472908.1"/>
    <property type="molecule type" value="Genomic_DNA"/>
</dbReference>
<comment type="similarity">
    <text evidence="1">Belongs to the ROK (NagC/XylR) family.</text>
</comment>
<dbReference type="Gene3D" id="3.30.420.40">
    <property type="match status" value="2"/>
</dbReference>
<comment type="caution">
    <text evidence="2">The sequence shown here is derived from an EMBL/GenBank/DDBJ whole genome shotgun (WGS) entry which is preliminary data.</text>
</comment>
<gene>
    <name evidence="2" type="ORF">JOE66_002542</name>
</gene>
<evidence type="ECO:0000313" key="2">
    <source>
        <dbReference type="EMBL" id="MBM7472908.1"/>
    </source>
</evidence>
<dbReference type="InterPro" id="IPR036390">
    <property type="entry name" value="WH_DNA-bd_sf"/>
</dbReference>
<evidence type="ECO:0000256" key="1">
    <source>
        <dbReference type="ARBA" id="ARBA00006479"/>
    </source>
</evidence>
<dbReference type="InterPro" id="IPR043129">
    <property type="entry name" value="ATPase_NBD"/>
</dbReference>
<dbReference type="PANTHER" id="PTHR18964:SF173">
    <property type="entry name" value="GLUCOKINASE"/>
    <property type="match status" value="1"/>
</dbReference>
<name>A0ABS2L742_9MICO</name>
<accession>A0ABS2L742</accession>